<sequence length="182" mass="18710">MMKGKFAVAAFAALLGVSSTAMADNKDGDGKIEFFGNIIDAGCQIDTEASNLSVKLGDVAKTTFTAAGDTAATTKFALTLKDCPDTLNSKPVTIKYSGAPDTTVNDYLQLTQETGVAEGVAIQLLNSDASPLPLGSASTQTVTVASNKAELDFFARYIATAAASGIKAGKANGSVNFTMTYN</sequence>
<feature type="signal peptide" evidence="5">
    <location>
        <begin position="1"/>
        <end position="23"/>
    </location>
</feature>
<gene>
    <name evidence="7" type="primary">fimA_1</name>
    <name evidence="7" type="ORF">NCTC7307_03357</name>
</gene>
<proteinExistence type="inferred from homology"/>
<feature type="chain" id="PRO_5015937582" evidence="5">
    <location>
        <begin position="24"/>
        <end position="182"/>
    </location>
</feature>
<feature type="domain" description="Fimbrial-type adhesion" evidence="6">
    <location>
        <begin position="32"/>
        <end position="181"/>
    </location>
</feature>
<evidence type="ECO:0000256" key="2">
    <source>
        <dbReference type="ARBA" id="ARBA00006671"/>
    </source>
</evidence>
<dbReference type="EMBL" id="LS483466">
    <property type="protein sequence ID" value="SQI25418.1"/>
    <property type="molecule type" value="Genomic_DNA"/>
</dbReference>
<evidence type="ECO:0000256" key="5">
    <source>
        <dbReference type="SAM" id="SignalP"/>
    </source>
</evidence>
<dbReference type="GO" id="GO:0009289">
    <property type="term" value="C:pilus"/>
    <property type="evidence" value="ECO:0007669"/>
    <property type="project" value="UniProtKB-SubCell"/>
</dbReference>
<evidence type="ECO:0000256" key="3">
    <source>
        <dbReference type="ARBA" id="ARBA00022729"/>
    </source>
</evidence>
<evidence type="ECO:0000313" key="7">
    <source>
        <dbReference type="EMBL" id="SQI25418.1"/>
    </source>
</evidence>
<keyword evidence="3 5" id="KW-0732">Signal</keyword>
<dbReference type="InterPro" id="IPR008966">
    <property type="entry name" value="Adhesion_dom_sf"/>
</dbReference>
<dbReference type="InterPro" id="IPR036937">
    <property type="entry name" value="Adhesion_dom_fimbrial_sf"/>
</dbReference>
<dbReference type="PANTHER" id="PTHR33420:SF3">
    <property type="entry name" value="FIMBRIAL SUBUNIT ELFA"/>
    <property type="match status" value="1"/>
</dbReference>
<comment type="similarity">
    <text evidence="2">Belongs to the fimbrial protein family.</text>
</comment>
<protein>
    <submittedName>
        <fullName evidence="7">Fimbrial protein</fullName>
    </submittedName>
</protein>
<dbReference type="GO" id="GO:0043709">
    <property type="term" value="P:cell adhesion involved in single-species biofilm formation"/>
    <property type="evidence" value="ECO:0007669"/>
    <property type="project" value="TreeGrafter"/>
</dbReference>
<evidence type="ECO:0000259" key="6">
    <source>
        <dbReference type="Pfam" id="PF00419"/>
    </source>
</evidence>
<dbReference type="InterPro" id="IPR050263">
    <property type="entry name" value="Bact_Fimbrial_Adh_Pro"/>
</dbReference>
<evidence type="ECO:0000313" key="8">
    <source>
        <dbReference type="Proteomes" id="UP000248731"/>
    </source>
</evidence>
<keyword evidence="4" id="KW-0281">Fimbrium</keyword>
<dbReference type="Gene3D" id="2.60.40.1090">
    <property type="entry name" value="Fimbrial-type adhesion domain"/>
    <property type="match status" value="1"/>
</dbReference>
<keyword evidence="8" id="KW-1185">Reference proteome</keyword>
<name>A0A2X4TSG5_SALER</name>
<dbReference type="Proteomes" id="UP000248731">
    <property type="component" value="Chromosome 1"/>
</dbReference>
<comment type="subcellular location">
    <subcellularLocation>
        <location evidence="1">Fimbrium</location>
    </subcellularLocation>
</comment>
<dbReference type="AlphaFoldDB" id="A0A2X4TSG5"/>
<evidence type="ECO:0000256" key="4">
    <source>
        <dbReference type="ARBA" id="ARBA00023263"/>
    </source>
</evidence>
<accession>A0A2X4TSG5</accession>
<dbReference type="InterPro" id="IPR000259">
    <property type="entry name" value="Adhesion_dom_fimbrial"/>
</dbReference>
<dbReference type="PANTHER" id="PTHR33420">
    <property type="entry name" value="FIMBRIAL SUBUNIT ELFA-RELATED"/>
    <property type="match status" value="1"/>
</dbReference>
<reference evidence="7 8" key="1">
    <citation type="submission" date="2018-06" db="EMBL/GenBank/DDBJ databases">
        <authorList>
            <consortium name="Pathogen Informatics"/>
            <person name="Doyle S."/>
        </authorList>
    </citation>
    <scope>NUCLEOTIDE SEQUENCE [LARGE SCALE GENOMIC DNA]</scope>
    <source>
        <strain evidence="7 8">NCTC7307</strain>
    </source>
</reference>
<organism evidence="7 8">
    <name type="scientific">Salmonella enterica subsp. arizonae</name>
    <dbReference type="NCBI Taxonomy" id="59203"/>
    <lineage>
        <taxon>Bacteria</taxon>
        <taxon>Pseudomonadati</taxon>
        <taxon>Pseudomonadota</taxon>
        <taxon>Gammaproteobacteria</taxon>
        <taxon>Enterobacterales</taxon>
        <taxon>Enterobacteriaceae</taxon>
        <taxon>Salmonella</taxon>
    </lineage>
</organism>
<dbReference type="Pfam" id="PF00419">
    <property type="entry name" value="Fimbrial"/>
    <property type="match status" value="1"/>
</dbReference>
<evidence type="ECO:0000256" key="1">
    <source>
        <dbReference type="ARBA" id="ARBA00004561"/>
    </source>
</evidence>
<dbReference type="SUPFAM" id="SSF49401">
    <property type="entry name" value="Bacterial adhesins"/>
    <property type="match status" value="1"/>
</dbReference>